<dbReference type="AlphaFoldDB" id="A0A081NIX8"/>
<accession>A0A081NIX8</accession>
<dbReference type="Proteomes" id="UP000028073">
    <property type="component" value="Unassembled WGS sequence"/>
</dbReference>
<dbReference type="STRING" id="1137799.GZ78_12935"/>
<keyword evidence="2" id="KW-1185">Reference proteome</keyword>
<organism evidence="1 2">
    <name type="scientific">Endozoicomonas numazuensis</name>
    <dbReference type="NCBI Taxonomy" id="1137799"/>
    <lineage>
        <taxon>Bacteria</taxon>
        <taxon>Pseudomonadati</taxon>
        <taxon>Pseudomonadota</taxon>
        <taxon>Gammaproteobacteria</taxon>
        <taxon>Oceanospirillales</taxon>
        <taxon>Endozoicomonadaceae</taxon>
        <taxon>Endozoicomonas</taxon>
    </lineage>
</organism>
<gene>
    <name evidence="1" type="ORF">GZ78_12935</name>
</gene>
<comment type="caution">
    <text evidence="1">The sequence shown here is derived from an EMBL/GenBank/DDBJ whole genome shotgun (WGS) entry which is preliminary data.</text>
</comment>
<protein>
    <submittedName>
        <fullName evidence="1">Uncharacterized protein</fullName>
    </submittedName>
</protein>
<evidence type="ECO:0000313" key="2">
    <source>
        <dbReference type="Proteomes" id="UP000028073"/>
    </source>
</evidence>
<dbReference type="RefSeq" id="WP_034835692.1">
    <property type="nucleotide sequence ID" value="NZ_JOKH01000002.1"/>
</dbReference>
<proteinExistence type="predicted"/>
<dbReference type="EMBL" id="JOKH01000002">
    <property type="protein sequence ID" value="KEQ18401.1"/>
    <property type="molecule type" value="Genomic_DNA"/>
</dbReference>
<evidence type="ECO:0000313" key="1">
    <source>
        <dbReference type="EMBL" id="KEQ18401.1"/>
    </source>
</evidence>
<reference evidence="1 2" key="1">
    <citation type="submission" date="2014-06" db="EMBL/GenBank/DDBJ databases">
        <title>Whole Genome Sequences of Three Symbiotic Endozoicomonas Bacteria.</title>
        <authorList>
            <person name="Neave M.J."/>
            <person name="Apprill A."/>
            <person name="Voolstra C.R."/>
        </authorList>
    </citation>
    <scope>NUCLEOTIDE SEQUENCE [LARGE SCALE GENOMIC DNA]</scope>
    <source>
        <strain evidence="1 2">DSM 25634</strain>
    </source>
</reference>
<name>A0A081NIX8_9GAMM</name>
<sequence length="273" mass="31008">MSAVTRAIKTFARTHFTVDGLKKDWASFRGMLVKKRKGTTPIFEHKHALTRSRKEKNILDRQAHEREPNQYVSFRLDEKRKPNIQLKPKSIETTVNPLSIEEVELRATKALNECIHAMCVGDAGHRIHKLSEVMRYVHMICLEKTGNAYGTEDIGHTLEDLLNRIALNQGVANVLARELSSTEGAMQDLFAVQLVAYYKRDFSPKMRLTDLSLSNALSHTANECMVMTPVLVRLLAEKVAPDRADEITRQFACMKDPNPERLGPVFNAMLRIP</sequence>
<dbReference type="OrthoDB" id="9821328at2"/>